<gene>
    <name evidence="7" type="primary">Necator_chrX.g26413</name>
    <name evidence="7" type="ORF">RB195_026246</name>
</gene>
<evidence type="ECO:0000256" key="3">
    <source>
        <dbReference type="ARBA" id="ARBA00022692"/>
    </source>
</evidence>
<evidence type="ECO:0000313" key="8">
    <source>
        <dbReference type="Proteomes" id="UP001303046"/>
    </source>
</evidence>
<keyword evidence="5 6" id="KW-0472">Membrane</keyword>
<protein>
    <recommendedName>
        <fullName evidence="9">UNC93-like protein MFSD11</fullName>
    </recommendedName>
</protein>
<evidence type="ECO:0000313" key="7">
    <source>
        <dbReference type="EMBL" id="KAK6766856.1"/>
    </source>
</evidence>
<dbReference type="EMBL" id="JAVFWL010000006">
    <property type="protein sequence ID" value="KAK6766856.1"/>
    <property type="molecule type" value="Genomic_DNA"/>
</dbReference>
<accession>A0ABR1EY91</accession>
<name>A0ABR1EY91_NECAM</name>
<feature type="transmembrane region" description="Helical" evidence="6">
    <location>
        <begin position="222"/>
        <end position="243"/>
    </location>
</feature>
<feature type="transmembrane region" description="Helical" evidence="6">
    <location>
        <begin position="463"/>
        <end position="485"/>
    </location>
</feature>
<evidence type="ECO:0000256" key="2">
    <source>
        <dbReference type="ARBA" id="ARBA00009172"/>
    </source>
</evidence>
<keyword evidence="4 6" id="KW-1133">Transmembrane helix</keyword>
<dbReference type="Proteomes" id="UP001303046">
    <property type="component" value="Unassembled WGS sequence"/>
</dbReference>
<dbReference type="InterPro" id="IPR051617">
    <property type="entry name" value="UNC-93-like_regulator"/>
</dbReference>
<comment type="similarity">
    <text evidence="2">Belongs to the unc-93 family.</text>
</comment>
<evidence type="ECO:0008006" key="9">
    <source>
        <dbReference type="Google" id="ProtNLM"/>
    </source>
</evidence>
<evidence type="ECO:0000256" key="1">
    <source>
        <dbReference type="ARBA" id="ARBA00004141"/>
    </source>
</evidence>
<dbReference type="Gene3D" id="1.20.1250.20">
    <property type="entry name" value="MFS general substrate transporter like domains"/>
    <property type="match status" value="2"/>
</dbReference>
<feature type="transmembrane region" description="Helical" evidence="6">
    <location>
        <begin position="154"/>
        <end position="177"/>
    </location>
</feature>
<evidence type="ECO:0000256" key="4">
    <source>
        <dbReference type="ARBA" id="ARBA00022989"/>
    </source>
</evidence>
<comment type="subcellular location">
    <subcellularLocation>
        <location evidence="1">Membrane</location>
        <topology evidence="1">Multi-pass membrane protein</topology>
    </subcellularLocation>
</comment>
<feature type="transmembrane region" description="Helical" evidence="6">
    <location>
        <begin position="189"/>
        <end position="210"/>
    </location>
</feature>
<feature type="transmembrane region" description="Helical" evidence="6">
    <location>
        <begin position="437"/>
        <end position="457"/>
    </location>
</feature>
<feature type="transmembrane region" description="Helical" evidence="6">
    <location>
        <begin position="332"/>
        <end position="353"/>
    </location>
</feature>
<feature type="transmembrane region" description="Helical" evidence="6">
    <location>
        <begin position="293"/>
        <end position="312"/>
    </location>
</feature>
<feature type="transmembrane region" description="Helical" evidence="6">
    <location>
        <begin position="102"/>
        <end position="123"/>
    </location>
</feature>
<sequence length="495" mass="54587">MDVRSVLIHGNLEEAVKWLWKNGEIMSLNKKWKQILDGCNKCAPRQISLDGMRQDLLVILQLGFAFFTVFSAFNSQGFVEISVLRGISQHDPSSGITSNSGYYSLAIIYFVFTFCNLIAPPIISVLGAKWAQVLGAVCYTSFMIQFLFVNMWSLYIFSAVLGFGAAVIWTANGAYLVQFSRAGKMARNSGILWAMLQSSLVAGAIFLFFVLSHGDLFSSYRLLYTAFAIVSCIGIITLCLLPASPPLNLDESLEDPLFDDPDELDVSAPIVPQDPRSWQQEFKHTFSLLRTKNMVLLSVCFLYSGIEITYYSGVYTACLSAATALNAGSERIISYAVLAMGIGQITGGLLFGVFPRSNKLNRSQIVIIGMVLHIIAFFLSFLNLPMEAPLHKTSAWGYIAPSIFVAILTAYFLGLGDSCWNTQIYTLIGAMYKDESSCAFALFKFFQSLAACVSFYYSSILLLHWQLLALCFGAATAAVCFFTVANKAESPEPIE</sequence>
<evidence type="ECO:0000256" key="6">
    <source>
        <dbReference type="SAM" id="Phobius"/>
    </source>
</evidence>
<dbReference type="SUPFAM" id="SSF103473">
    <property type="entry name" value="MFS general substrate transporter"/>
    <property type="match status" value="1"/>
</dbReference>
<feature type="transmembrane region" description="Helical" evidence="6">
    <location>
        <begin position="365"/>
        <end position="384"/>
    </location>
</feature>
<comment type="caution">
    <text evidence="7">The sequence shown here is derived from an EMBL/GenBank/DDBJ whole genome shotgun (WGS) entry which is preliminary data.</text>
</comment>
<keyword evidence="8" id="KW-1185">Reference proteome</keyword>
<dbReference type="PANTHER" id="PTHR23294:SF20">
    <property type="entry name" value="UNC93-LIKE PROTEIN MFSD11"/>
    <property type="match status" value="1"/>
</dbReference>
<evidence type="ECO:0000256" key="5">
    <source>
        <dbReference type="ARBA" id="ARBA00023136"/>
    </source>
</evidence>
<reference evidence="7 8" key="1">
    <citation type="submission" date="2023-08" db="EMBL/GenBank/DDBJ databases">
        <title>A Necator americanus chromosomal reference genome.</title>
        <authorList>
            <person name="Ilik V."/>
            <person name="Petrzelkova K.J."/>
            <person name="Pardy F."/>
            <person name="Fuh T."/>
            <person name="Niatou-Singa F.S."/>
            <person name="Gouil Q."/>
            <person name="Baker L."/>
            <person name="Ritchie M.E."/>
            <person name="Jex A.R."/>
            <person name="Gazzola D."/>
            <person name="Li H."/>
            <person name="Toshio Fujiwara R."/>
            <person name="Zhan B."/>
            <person name="Aroian R.V."/>
            <person name="Pafco B."/>
            <person name="Schwarz E.M."/>
        </authorList>
    </citation>
    <scope>NUCLEOTIDE SEQUENCE [LARGE SCALE GENOMIC DNA]</scope>
    <source>
        <strain evidence="7 8">Aroian</strain>
        <tissue evidence="7">Whole animal</tissue>
    </source>
</reference>
<dbReference type="InterPro" id="IPR010291">
    <property type="entry name" value="Ion_channel_UNC-93"/>
</dbReference>
<feature type="transmembrane region" description="Helical" evidence="6">
    <location>
        <begin position="130"/>
        <end position="148"/>
    </location>
</feature>
<dbReference type="InterPro" id="IPR036259">
    <property type="entry name" value="MFS_trans_sf"/>
</dbReference>
<proteinExistence type="inferred from homology"/>
<feature type="transmembrane region" description="Helical" evidence="6">
    <location>
        <begin position="396"/>
        <end position="416"/>
    </location>
</feature>
<dbReference type="PANTHER" id="PTHR23294">
    <property type="entry name" value="ET TRANSLATION PRODUCT-RELATED"/>
    <property type="match status" value="1"/>
</dbReference>
<feature type="transmembrane region" description="Helical" evidence="6">
    <location>
        <begin position="56"/>
        <end position="73"/>
    </location>
</feature>
<dbReference type="Pfam" id="PF05978">
    <property type="entry name" value="UNC-93"/>
    <property type="match status" value="1"/>
</dbReference>
<keyword evidence="3 6" id="KW-0812">Transmembrane</keyword>
<organism evidence="7 8">
    <name type="scientific">Necator americanus</name>
    <name type="common">Human hookworm</name>
    <dbReference type="NCBI Taxonomy" id="51031"/>
    <lineage>
        <taxon>Eukaryota</taxon>
        <taxon>Metazoa</taxon>
        <taxon>Ecdysozoa</taxon>
        <taxon>Nematoda</taxon>
        <taxon>Chromadorea</taxon>
        <taxon>Rhabditida</taxon>
        <taxon>Rhabditina</taxon>
        <taxon>Rhabditomorpha</taxon>
        <taxon>Strongyloidea</taxon>
        <taxon>Ancylostomatidae</taxon>
        <taxon>Bunostominae</taxon>
        <taxon>Necator</taxon>
    </lineage>
</organism>